<dbReference type="RefSeq" id="WP_407062060.1">
    <property type="nucleotide sequence ID" value="NZ_CP038619.1"/>
</dbReference>
<keyword evidence="2" id="KW-0614">Plasmid</keyword>
<dbReference type="GO" id="GO:0006313">
    <property type="term" value="P:DNA transposition"/>
    <property type="evidence" value="ECO:0007669"/>
    <property type="project" value="InterPro"/>
</dbReference>
<dbReference type="InterPro" id="IPR007069">
    <property type="entry name" value="Transposase_32"/>
</dbReference>
<organism evidence="2 3">
    <name type="scientific">Arsenophonus nasoniae</name>
    <name type="common">son-killer infecting Nasonia vitripennis</name>
    <dbReference type="NCBI Taxonomy" id="638"/>
    <lineage>
        <taxon>Bacteria</taxon>
        <taxon>Pseudomonadati</taxon>
        <taxon>Pseudomonadota</taxon>
        <taxon>Gammaproteobacteria</taxon>
        <taxon>Enterobacterales</taxon>
        <taxon>Morganellaceae</taxon>
        <taxon>Arsenophonus</taxon>
    </lineage>
</organism>
<gene>
    <name evidence="2" type="ORF">ArsFIN_51000</name>
</gene>
<dbReference type="AlphaFoldDB" id="A0A4P7L194"/>
<feature type="domain" description="Transposase IS801/IS1294" evidence="1">
    <location>
        <begin position="22"/>
        <end position="70"/>
    </location>
</feature>
<sequence>MLSTSVATLNAHRYQVKTAALPRGAVVHHYHDHRTGQHRQQTLPQEEMIRRYISHIPARHFKMVRYSGFVES</sequence>
<dbReference type="EMBL" id="CP038619">
    <property type="protein sequence ID" value="QBY46489.1"/>
    <property type="molecule type" value="Genomic_DNA"/>
</dbReference>
<dbReference type="Pfam" id="PF04986">
    <property type="entry name" value="Y2_Tnp"/>
    <property type="match status" value="1"/>
</dbReference>
<accession>A0A4P7L194</accession>
<geneLocation type="plasmid" evidence="3">
    <name>parsfin7</name>
</geneLocation>
<dbReference type="Proteomes" id="UP000295134">
    <property type="component" value="Plasmid pArsFIN7"/>
</dbReference>
<evidence type="ECO:0000313" key="3">
    <source>
        <dbReference type="Proteomes" id="UP000295134"/>
    </source>
</evidence>
<evidence type="ECO:0000259" key="1">
    <source>
        <dbReference type="Pfam" id="PF04986"/>
    </source>
</evidence>
<proteinExistence type="predicted"/>
<protein>
    <submittedName>
        <fullName evidence="2">Transposase</fullName>
    </submittedName>
</protein>
<dbReference type="GeneID" id="96894704"/>
<dbReference type="GO" id="GO:0003677">
    <property type="term" value="F:DNA binding"/>
    <property type="evidence" value="ECO:0007669"/>
    <property type="project" value="InterPro"/>
</dbReference>
<evidence type="ECO:0000313" key="2">
    <source>
        <dbReference type="EMBL" id="QBY46489.1"/>
    </source>
</evidence>
<reference evidence="2 3" key="1">
    <citation type="submission" date="2019-03" db="EMBL/GenBank/DDBJ databases">
        <title>Long-read sequencing reveals hyperdense prophage content in a complex bacterial symbiont genome.</title>
        <authorList>
            <person name="Frost C.L."/>
            <person name="Siozios S."/>
            <person name="Nadal-Jimenez P."/>
            <person name="Brockhurst M.A."/>
            <person name="King K.C."/>
            <person name="Darby A.C."/>
            <person name="Hurst G.D.D."/>
        </authorList>
    </citation>
    <scope>NUCLEOTIDE SEQUENCE [LARGE SCALE GENOMIC DNA]</scope>
    <source>
        <strain evidence="2 3">FIN</strain>
        <plasmid evidence="3">parsfin7</plasmid>
    </source>
</reference>
<name>A0A4P7L194_9GAMM</name>
<dbReference type="KEGG" id="ans:ArsFIN_51000"/>
<dbReference type="GO" id="GO:0004803">
    <property type="term" value="F:transposase activity"/>
    <property type="evidence" value="ECO:0007669"/>
    <property type="project" value="InterPro"/>
</dbReference>